<organism evidence="3 4">
    <name type="scientific">Paractinoplanes aksuensis</name>
    <dbReference type="NCBI Taxonomy" id="2939490"/>
    <lineage>
        <taxon>Bacteria</taxon>
        <taxon>Bacillati</taxon>
        <taxon>Actinomycetota</taxon>
        <taxon>Actinomycetes</taxon>
        <taxon>Micromonosporales</taxon>
        <taxon>Micromonosporaceae</taxon>
        <taxon>Paractinoplanes</taxon>
    </lineage>
</organism>
<dbReference type="EMBL" id="JAMYJR010000051">
    <property type="protein sequence ID" value="MCO8276890.1"/>
    <property type="molecule type" value="Genomic_DNA"/>
</dbReference>
<evidence type="ECO:0000256" key="1">
    <source>
        <dbReference type="SAM" id="Phobius"/>
    </source>
</evidence>
<keyword evidence="1" id="KW-0812">Transmembrane</keyword>
<reference evidence="3 4" key="1">
    <citation type="submission" date="2022-06" db="EMBL/GenBank/DDBJ databases">
        <title>New Species of the Genus Actinoplanes, ActinopZanes ferrugineus.</title>
        <authorList>
            <person name="Ding P."/>
        </authorList>
    </citation>
    <scope>NUCLEOTIDE SEQUENCE [LARGE SCALE GENOMIC DNA]</scope>
    <source>
        <strain evidence="3 4">TRM88003</strain>
    </source>
</reference>
<protein>
    <recommendedName>
        <fullName evidence="2">Flagellar M-ring C-terminal domain-containing protein</fullName>
    </recommendedName>
</protein>
<proteinExistence type="predicted"/>
<evidence type="ECO:0000313" key="4">
    <source>
        <dbReference type="Proteomes" id="UP001523369"/>
    </source>
</evidence>
<dbReference type="Proteomes" id="UP001523369">
    <property type="component" value="Unassembled WGS sequence"/>
</dbReference>
<keyword evidence="4" id="KW-1185">Reference proteome</keyword>
<sequence>MARIGGRVRTLSLISVLIVTIVGVFFGVQSSRPSALQPSAVGSARTLAPSPVVDPAAEAVQVKLNRSLQNMLDSVLGPENSVVVTTVELGPSASSSIPNPAVAGLESSQPETELDDEVTRNNAINQVDEIRSSAPEPITRLDVVVRILSGSSDFDPAQIEQLVSAAAGIDPSRGDKITVTIASR</sequence>
<feature type="domain" description="Flagellar M-ring C-terminal" evidence="2">
    <location>
        <begin position="74"/>
        <end position="180"/>
    </location>
</feature>
<keyword evidence="1" id="KW-0472">Membrane</keyword>
<dbReference type="Pfam" id="PF08345">
    <property type="entry name" value="YscJ_FliF_C"/>
    <property type="match status" value="1"/>
</dbReference>
<evidence type="ECO:0000259" key="2">
    <source>
        <dbReference type="Pfam" id="PF08345"/>
    </source>
</evidence>
<keyword evidence="1" id="KW-1133">Transmembrane helix</keyword>
<evidence type="ECO:0000313" key="3">
    <source>
        <dbReference type="EMBL" id="MCO8276890.1"/>
    </source>
</evidence>
<gene>
    <name evidence="3" type="ORF">M1L60_40550</name>
</gene>
<dbReference type="InterPro" id="IPR013556">
    <property type="entry name" value="Flag_M-ring_C"/>
</dbReference>
<accession>A0ABT1E175</accession>
<feature type="transmembrane region" description="Helical" evidence="1">
    <location>
        <begin position="12"/>
        <end position="28"/>
    </location>
</feature>
<dbReference type="RefSeq" id="WP_253242911.1">
    <property type="nucleotide sequence ID" value="NZ_JAMYJR010000051.1"/>
</dbReference>
<comment type="caution">
    <text evidence="3">The sequence shown here is derived from an EMBL/GenBank/DDBJ whole genome shotgun (WGS) entry which is preliminary data.</text>
</comment>
<name>A0ABT1E175_9ACTN</name>